<proteinExistence type="predicted"/>
<dbReference type="AlphaFoldDB" id="A0A085Z0Y0"/>
<accession>A0A085Z0Y0</accession>
<dbReference type="Pfam" id="PF14253">
    <property type="entry name" value="AbiH"/>
    <property type="match status" value="1"/>
</dbReference>
<dbReference type="Proteomes" id="UP000028713">
    <property type="component" value="Unassembled WGS sequence"/>
</dbReference>
<name>A0A085Z0Y0_9FLAO</name>
<reference evidence="1 2" key="1">
    <citation type="submission" date="2014-07" db="EMBL/GenBank/DDBJ databases">
        <title>Genome of Chryseobacterium formosense LMG 24722.</title>
        <authorList>
            <person name="Pipes S.E."/>
            <person name="Stropko S.J."/>
            <person name="Newman J.D."/>
        </authorList>
    </citation>
    <scope>NUCLEOTIDE SEQUENCE [LARGE SCALE GENOMIC DNA]</scope>
    <source>
        <strain evidence="1 2">LMG 24722</strain>
    </source>
</reference>
<organism evidence="1 2">
    <name type="scientific">Chryseobacterium formosense</name>
    <dbReference type="NCBI Taxonomy" id="236814"/>
    <lineage>
        <taxon>Bacteria</taxon>
        <taxon>Pseudomonadati</taxon>
        <taxon>Bacteroidota</taxon>
        <taxon>Flavobacteriia</taxon>
        <taxon>Flavobacteriales</taxon>
        <taxon>Weeksellaceae</taxon>
        <taxon>Chryseobacterium group</taxon>
        <taxon>Chryseobacterium</taxon>
    </lineage>
</organism>
<evidence type="ECO:0008006" key="3">
    <source>
        <dbReference type="Google" id="ProtNLM"/>
    </source>
</evidence>
<sequence>MKLFILGNGFDISHQIPCRYSDFYSYLLENRNDILEVMEKFYYVESDSDLWSDFETSLEEDIIYDSLKEIIGENSPNCGSDDFSDGDWYTAQVYVEDECEELLVNIRNGFEEWINSLDISDINRIYKLDKSDFYITFNYTEILERIYNIPLLKIMHIHNKVGEELIFGHGKNSENFNVRQALYGDENAFLTIDEDGNVESGEMGHEKFAENAVDSFYDMMRKPTEKIIENNFEYFNNLRDIDEIVVIGHSYNEIDFPYFKRISEQIGDSVNWTLCYYSDNDLQSAKEIMRQLGISTDLQSYKHSTELEIKDNQLNLF</sequence>
<keyword evidence="2" id="KW-1185">Reference proteome</keyword>
<dbReference type="EMBL" id="JPRP01000003">
    <property type="protein sequence ID" value="KFE98093.1"/>
    <property type="molecule type" value="Genomic_DNA"/>
</dbReference>
<evidence type="ECO:0000313" key="1">
    <source>
        <dbReference type="EMBL" id="KFE98093.1"/>
    </source>
</evidence>
<dbReference type="eggNOG" id="ENOG502ZARP">
    <property type="taxonomic scope" value="Bacteria"/>
</dbReference>
<dbReference type="InterPro" id="IPR025935">
    <property type="entry name" value="AbiH"/>
</dbReference>
<protein>
    <recommendedName>
        <fullName evidence="3">Bacteriophage abortive infection AbiH</fullName>
    </recommendedName>
</protein>
<dbReference type="RefSeq" id="WP_034678578.1">
    <property type="nucleotide sequence ID" value="NZ_FPAP01000003.1"/>
</dbReference>
<dbReference type="STRING" id="236814.IX39_17005"/>
<gene>
    <name evidence="1" type="ORF">IX39_17005</name>
</gene>
<comment type="caution">
    <text evidence="1">The sequence shown here is derived from an EMBL/GenBank/DDBJ whole genome shotgun (WGS) entry which is preliminary data.</text>
</comment>
<dbReference type="OrthoDB" id="5903604at2"/>
<evidence type="ECO:0000313" key="2">
    <source>
        <dbReference type="Proteomes" id="UP000028713"/>
    </source>
</evidence>